<dbReference type="Proteomes" id="UP001199750">
    <property type="component" value="Unassembled WGS sequence"/>
</dbReference>
<dbReference type="Proteomes" id="UP001212263">
    <property type="component" value="Unassembled WGS sequence"/>
</dbReference>
<evidence type="ECO:0000313" key="7">
    <source>
        <dbReference type="Proteomes" id="UP000284243"/>
    </source>
</evidence>
<proteinExistence type="predicted"/>
<evidence type="ECO:0000313" key="8">
    <source>
        <dbReference type="Proteomes" id="UP000284434"/>
    </source>
</evidence>
<dbReference type="EMBL" id="QSCO01000001">
    <property type="protein sequence ID" value="RGY09772.1"/>
    <property type="molecule type" value="Genomic_DNA"/>
</dbReference>
<gene>
    <name evidence="4" type="ORF">DWW24_19970</name>
    <name evidence="3" type="ORF">DWW57_10530</name>
    <name evidence="5" type="ORF">DXA53_00270</name>
    <name evidence="1" type="ORF">L0P03_00275</name>
    <name evidence="2" type="ORF">PN645_03035</name>
</gene>
<dbReference type="Proteomes" id="UP000283426">
    <property type="component" value="Unassembled WGS sequence"/>
</dbReference>
<sequence>MVRLDPFVQGIGLGLAICEMIVRKMKAGSVMTPNPAKMSNFGLPYRINLSNPPENRLIS</sequence>
<reference evidence="6 7" key="1">
    <citation type="submission" date="2018-08" db="EMBL/GenBank/DDBJ databases">
        <title>A genome reference for cultivated species of the human gut microbiota.</title>
        <authorList>
            <person name="Zou Y."/>
            <person name="Xue W."/>
            <person name="Luo G."/>
        </authorList>
    </citation>
    <scope>NUCLEOTIDE SEQUENCE [LARGE SCALE GENOMIC DNA]</scope>
    <source>
        <strain evidence="4 6">AF14-6AC</strain>
        <strain evidence="3 7">AF16-14</strain>
        <strain evidence="5 8">OF03-11</strain>
    </source>
</reference>
<dbReference type="EMBL" id="QRYC01000013">
    <property type="protein sequence ID" value="RGU55936.1"/>
    <property type="molecule type" value="Genomic_DNA"/>
</dbReference>
<dbReference type="Proteomes" id="UP000284243">
    <property type="component" value="Unassembled WGS sequence"/>
</dbReference>
<reference evidence="1" key="2">
    <citation type="submission" date="2022-01" db="EMBL/GenBank/DDBJ databases">
        <title>Collection of gut derived symbiotic bacterial strains cultured from healthy donors.</title>
        <authorList>
            <person name="Lin H."/>
            <person name="Kohout C."/>
            <person name="Waligurski E."/>
            <person name="Pamer E.G."/>
        </authorList>
    </citation>
    <scope>NUCLEOTIDE SEQUENCE</scope>
    <source>
        <strain evidence="1">DFI.1.149</strain>
    </source>
</reference>
<dbReference type="EMBL" id="JAQMRD010000003">
    <property type="protein sequence ID" value="MDB9221978.1"/>
    <property type="molecule type" value="Genomic_DNA"/>
</dbReference>
<dbReference type="GeneID" id="61276062"/>
<dbReference type="EMBL" id="JAKNDN010000001">
    <property type="protein sequence ID" value="MCG4958294.1"/>
    <property type="molecule type" value="Genomic_DNA"/>
</dbReference>
<comment type="caution">
    <text evidence="4">The sequence shown here is derived from an EMBL/GenBank/DDBJ whole genome shotgun (WGS) entry which is preliminary data.</text>
</comment>
<dbReference type="Proteomes" id="UP000284434">
    <property type="component" value="Unassembled WGS sequence"/>
</dbReference>
<evidence type="ECO:0000313" key="6">
    <source>
        <dbReference type="Proteomes" id="UP000283426"/>
    </source>
</evidence>
<dbReference type="RefSeq" id="WP_041556887.1">
    <property type="nucleotide sequence ID" value="NZ_BAABYK010000001.1"/>
</dbReference>
<evidence type="ECO:0000313" key="3">
    <source>
        <dbReference type="EMBL" id="RGU55936.1"/>
    </source>
</evidence>
<dbReference type="EMBL" id="QRYW01000059">
    <property type="protein sequence ID" value="RGV18343.1"/>
    <property type="molecule type" value="Genomic_DNA"/>
</dbReference>
<organism evidence="4 6">
    <name type="scientific">Odoribacter splanchnicus</name>
    <dbReference type="NCBI Taxonomy" id="28118"/>
    <lineage>
        <taxon>Bacteria</taxon>
        <taxon>Pseudomonadati</taxon>
        <taxon>Bacteroidota</taxon>
        <taxon>Bacteroidia</taxon>
        <taxon>Bacteroidales</taxon>
        <taxon>Odoribacteraceae</taxon>
        <taxon>Odoribacter</taxon>
    </lineage>
</organism>
<evidence type="ECO:0000313" key="2">
    <source>
        <dbReference type="EMBL" id="MDB9221978.1"/>
    </source>
</evidence>
<dbReference type="AlphaFoldDB" id="A0A1Y3ZN03"/>
<name>A0A1Y3ZN03_9BACT</name>
<evidence type="ECO:0000313" key="5">
    <source>
        <dbReference type="EMBL" id="RGY09772.1"/>
    </source>
</evidence>
<protein>
    <submittedName>
        <fullName evidence="4">Uncharacterized protein</fullName>
    </submittedName>
</protein>
<evidence type="ECO:0000313" key="1">
    <source>
        <dbReference type="EMBL" id="MCG4958294.1"/>
    </source>
</evidence>
<reference evidence="2" key="3">
    <citation type="submission" date="2023-01" db="EMBL/GenBank/DDBJ databases">
        <title>Human gut microbiome strain richness.</title>
        <authorList>
            <person name="Chen-Liaw A."/>
        </authorList>
    </citation>
    <scope>NUCLEOTIDE SEQUENCE</scope>
    <source>
        <strain evidence="2">RTP21484st1_B7_RTP21484_190118</strain>
    </source>
</reference>
<evidence type="ECO:0000313" key="4">
    <source>
        <dbReference type="EMBL" id="RGV18343.1"/>
    </source>
</evidence>
<accession>A0A1Y3ZN03</accession>